<organism evidence="3 4">
    <name type="scientific">Candidatus Portnoybacteria bacterium RIFCSPLOWO2_01_FULL_43_11</name>
    <dbReference type="NCBI Taxonomy" id="1802000"/>
    <lineage>
        <taxon>Bacteria</taxon>
        <taxon>Candidatus Portnoyibacteriota</taxon>
    </lineage>
</organism>
<dbReference type="AlphaFoldDB" id="A0A1G2FIX6"/>
<evidence type="ECO:0008006" key="5">
    <source>
        <dbReference type="Google" id="ProtNLM"/>
    </source>
</evidence>
<feature type="compositionally biased region" description="Low complexity" evidence="1">
    <location>
        <begin position="70"/>
        <end position="84"/>
    </location>
</feature>
<keyword evidence="2" id="KW-0732">Signal</keyword>
<feature type="region of interest" description="Disordered" evidence="1">
    <location>
        <begin position="57"/>
        <end position="99"/>
    </location>
</feature>
<evidence type="ECO:0000313" key="4">
    <source>
        <dbReference type="Proteomes" id="UP000178787"/>
    </source>
</evidence>
<dbReference type="Proteomes" id="UP000178787">
    <property type="component" value="Unassembled WGS sequence"/>
</dbReference>
<comment type="caution">
    <text evidence="3">The sequence shown here is derived from an EMBL/GenBank/DDBJ whole genome shotgun (WGS) entry which is preliminary data.</text>
</comment>
<evidence type="ECO:0000313" key="3">
    <source>
        <dbReference type="EMBL" id="OGZ38034.1"/>
    </source>
</evidence>
<dbReference type="EMBL" id="MHNE01000027">
    <property type="protein sequence ID" value="OGZ38034.1"/>
    <property type="molecule type" value="Genomic_DNA"/>
</dbReference>
<reference evidence="3 4" key="1">
    <citation type="journal article" date="2016" name="Nat. Commun.">
        <title>Thousands of microbial genomes shed light on interconnected biogeochemical processes in an aquifer system.</title>
        <authorList>
            <person name="Anantharaman K."/>
            <person name="Brown C.T."/>
            <person name="Hug L.A."/>
            <person name="Sharon I."/>
            <person name="Castelle C.J."/>
            <person name="Probst A.J."/>
            <person name="Thomas B.C."/>
            <person name="Singh A."/>
            <person name="Wilkins M.J."/>
            <person name="Karaoz U."/>
            <person name="Brodie E.L."/>
            <person name="Williams K.H."/>
            <person name="Hubbard S.S."/>
            <person name="Banfield J.F."/>
        </authorList>
    </citation>
    <scope>NUCLEOTIDE SEQUENCE [LARGE SCALE GENOMIC DNA]</scope>
</reference>
<feature type="chain" id="PRO_5009582864" description="PE-PGRS family protein" evidence="2">
    <location>
        <begin position="23"/>
        <end position="230"/>
    </location>
</feature>
<feature type="compositionally biased region" description="Gly residues" evidence="1">
    <location>
        <begin position="59"/>
        <end position="69"/>
    </location>
</feature>
<accession>A0A1G2FIX6</accession>
<feature type="compositionally biased region" description="Gly residues" evidence="1">
    <location>
        <begin position="85"/>
        <end position="99"/>
    </location>
</feature>
<proteinExistence type="predicted"/>
<evidence type="ECO:0000256" key="2">
    <source>
        <dbReference type="SAM" id="SignalP"/>
    </source>
</evidence>
<gene>
    <name evidence="3" type="ORF">A3A94_02790</name>
</gene>
<name>A0A1G2FIX6_9BACT</name>
<feature type="signal peptide" evidence="2">
    <location>
        <begin position="1"/>
        <end position="22"/>
    </location>
</feature>
<protein>
    <recommendedName>
        <fullName evidence="5">PE-PGRS family protein</fullName>
    </recommendedName>
</protein>
<feature type="compositionally biased region" description="Gly residues" evidence="1">
    <location>
        <begin position="166"/>
        <end position="206"/>
    </location>
</feature>
<feature type="region of interest" description="Disordered" evidence="1">
    <location>
        <begin position="158"/>
        <end position="209"/>
    </location>
</feature>
<evidence type="ECO:0000256" key="1">
    <source>
        <dbReference type="SAM" id="MobiDB-lite"/>
    </source>
</evidence>
<sequence>MKKVFVSLTVLALMLSAAPALASGWWGGGHDITVTNTKTAVVMNEVVVSAYTGYNNSDGGDGGSGGSGDGASSNTNKNGSQTNNGGNGGDGGEGGNGGSITTGNATAKAKVKNKVNTDITKIDLCGCNGESNVDDITVTNNDTANVGNGVGVIADTGLNDTNGGSSSNGGNGGGADSNYNGWGGGSQTNNGGDGGDGDDGGNGGVIHTGNSDAKAKVVNVVNTIVTRINR</sequence>